<evidence type="ECO:0000313" key="2">
    <source>
        <dbReference type="EMBL" id="MPM22284.1"/>
    </source>
</evidence>
<feature type="transmembrane region" description="Helical" evidence="1">
    <location>
        <begin position="105"/>
        <end position="124"/>
    </location>
</feature>
<sequence length="165" mass="16535">MDSKVRKLVMGGLMAAITCVCTLAVRIPVPGTHGYVNFGDGVLMMAGLLFGPQVGFAAGAIGSALADISGGYAVYAPATFLVKGSEALIVALIAHKGFKEKPLSLRTFAGLAAGGVLLFGGYFAADWLMFGLPAAVAGIAANCGQGIAGAVIAISAGIPLRRAVH</sequence>
<name>A0A644Y832_9ZZZZ</name>
<dbReference type="GO" id="GO:0016020">
    <property type="term" value="C:membrane"/>
    <property type="evidence" value="ECO:0007669"/>
    <property type="project" value="InterPro"/>
</dbReference>
<feature type="transmembrane region" description="Helical" evidence="1">
    <location>
        <begin position="130"/>
        <end position="158"/>
    </location>
</feature>
<gene>
    <name evidence="2" type="ORF">SDC9_68735</name>
</gene>
<feature type="transmembrane region" description="Helical" evidence="1">
    <location>
        <begin position="41"/>
        <end position="66"/>
    </location>
</feature>
<keyword evidence="1" id="KW-0812">Transmembrane</keyword>
<dbReference type="PANTHER" id="PTHR37815:SF3">
    <property type="entry name" value="UPF0397 PROTEIN SPR0429"/>
    <property type="match status" value="1"/>
</dbReference>
<dbReference type="EMBL" id="VSSQ01003774">
    <property type="protein sequence ID" value="MPM22284.1"/>
    <property type="molecule type" value="Genomic_DNA"/>
</dbReference>
<dbReference type="Pfam" id="PF07155">
    <property type="entry name" value="ECF-ribofla_trS"/>
    <property type="match status" value="1"/>
</dbReference>
<dbReference type="AlphaFoldDB" id="A0A644Y832"/>
<proteinExistence type="predicted"/>
<dbReference type="Gene3D" id="1.10.1760.20">
    <property type="match status" value="1"/>
</dbReference>
<organism evidence="2">
    <name type="scientific">bioreactor metagenome</name>
    <dbReference type="NCBI Taxonomy" id="1076179"/>
    <lineage>
        <taxon>unclassified sequences</taxon>
        <taxon>metagenomes</taxon>
        <taxon>ecological metagenomes</taxon>
    </lineage>
</organism>
<dbReference type="InterPro" id="IPR009825">
    <property type="entry name" value="ECF_substrate-spec-like"/>
</dbReference>
<keyword evidence="1" id="KW-1133">Transmembrane helix</keyword>
<protein>
    <recommendedName>
        <fullName evidence="3">Thiamine transporter HmpT</fullName>
    </recommendedName>
</protein>
<dbReference type="PANTHER" id="PTHR37815">
    <property type="entry name" value="UPF0397 PROTEIN BC_2624-RELATED"/>
    <property type="match status" value="1"/>
</dbReference>
<comment type="caution">
    <text evidence="2">The sequence shown here is derived from an EMBL/GenBank/DDBJ whole genome shotgun (WGS) entry which is preliminary data.</text>
</comment>
<accession>A0A644Y832</accession>
<evidence type="ECO:0008006" key="3">
    <source>
        <dbReference type="Google" id="ProtNLM"/>
    </source>
</evidence>
<reference evidence="2" key="1">
    <citation type="submission" date="2019-08" db="EMBL/GenBank/DDBJ databases">
        <authorList>
            <person name="Kucharzyk K."/>
            <person name="Murdoch R.W."/>
            <person name="Higgins S."/>
            <person name="Loffler F."/>
        </authorList>
    </citation>
    <scope>NUCLEOTIDE SEQUENCE</scope>
</reference>
<keyword evidence="1" id="KW-0472">Membrane</keyword>
<feature type="transmembrane region" description="Helical" evidence="1">
    <location>
        <begin position="12"/>
        <end position="29"/>
    </location>
</feature>
<evidence type="ECO:0000256" key="1">
    <source>
        <dbReference type="SAM" id="Phobius"/>
    </source>
</evidence>